<reference evidence="5" key="1">
    <citation type="submission" date="2020-10" db="EMBL/GenBank/DDBJ databases">
        <authorList>
            <person name="Gilroy R."/>
        </authorList>
    </citation>
    <scope>NUCLEOTIDE SEQUENCE</scope>
    <source>
        <strain evidence="5">CHK183-6373</strain>
    </source>
</reference>
<dbReference type="PANTHER" id="PTHR43280">
    <property type="entry name" value="ARAC-FAMILY TRANSCRIPTIONAL REGULATOR"/>
    <property type="match status" value="1"/>
</dbReference>
<dbReference type="SMART" id="SM00342">
    <property type="entry name" value="HTH_ARAC"/>
    <property type="match status" value="1"/>
</dbReference>
<feature type="domain" description="HTH araC/xylS-type" evidence="4">
    <location>
        <begin position="185"/>
        <end position="282"/>
    </location>
</feature>
<dbReference type="PANTHER" id="PTHR43280:SF28">
    <property type="entry name" value="HTH-TYPE TRANSCRIPTIONAL ACTIVATOR RHAS"/>
    <property type="match status" value="1"/>
</dbReference>
<dbReference type="InterPro" id="IPR020449">
    <property type="entry name" value="Tscrpt_reg_AraC-type_HTH"/>
</dbReference>
<dbReference type="InterPro" id="IPR009057">
    <property type="entry name" value="Homeodomain-like_sf"/>
</dbReference>
<dbReference type="Proteomes" id="UP000886884">
    <property type="component" value="Unassembled WGS sequence"/>
</dbReference>
<dbReference type="AlphaFoldDB" id="A0A9D1P518"/>
<dbReference type="GO" id="GO:0003700">
    <property type="term" value="F:DNA-binding transcription factor activity"/>
    <property type="evidence" value="ECO:0007669"/>
    <property type="project" value="InterPro"/>
</dbReference>
<reference evidence="5" key="2">
    <citation type="journal article" date="2021" name="PeerJ">
        <title>Extensive microbial diversity within the chicken gut microbiome revealed by metagenomics and culture.</title>
        <authorList>
            <person name="Gilroy R."/>
            <person name="Ravi A."/>
            <person name="Getino M."/>
            <person name="Pursley I."/>
            <person name="Horton D.L."/>
            <person name="Alikhan N.F."/>
            <person name="Baker D."/>
            <person name="Gharbi K."/>
            <person name="Hall N."/>
            <person name="Watson M."/>
            <person name="Adriaenssens E.M."/>
            <person name="Foster-Nyarko E."/>
            <person name="Jarju S."/>
            <person name="Secka A."/>
            <person name="Antonio M."/>
            <person name="Oren A."/>
            <person name="Chaudhuri R.R."/>
            <person name="La Ragione R."/>
            <person name="Hildebrand F."/>
            <person name="Pallen M.J."/>
        </authorList>
    </citation>
    <scope>NUCLEOTIDE SEQUENCE</scope>
    <source>
        <strain evidence="5">CHK183-6373</strain>
    </source>
</reference>
<evidence type="ECO:0000313" key="5">
    <source>
        <dbReference type="EMBL" id="HIV26580.1"/>
    </source>
</evidence>
<dbReference type="InterPro" id="IPR018060">
    <property type="entry name" value="HTH_AraC"/>
</dbReference>
<comment type="caution">
    <text evidence="5">The sequence shown here is derived from an EMBL/GenBank/DDBJ whole genome shotgun (WGS) entry which is preliminary data.</text>
</comment>
<dbReference type="SUPFAM" id="SSF46689">
    <property type="entry name" value="Homeodomain-like"/>
    <property type="match status" value="2"/>
</dbReference>
<proteinExistence type="predicted"/>
<keyword evidence="2" id="KW-0238">DNA-binding</keyword>
<evidence type="ECO:0000256" key="3">
    <source>
        <dbReference type="ARBA" id="ARBA00023163"/>
    </source>
</evidence>
<protein>
    <submittedName>
        <fullName evidence="5">Helix-turn-helix transcriptional regulator</fullName>
    </submittedName>
</protein>
<dbReference type="EMBL" id="DVOT01000023">
    <property type="protein sequence ID" value="HIV26580.1"/>
    <property type="molecule type" value="Genomic_DNA"/>
</dbReference>
<dbReference type="Gene3D" id="1.10.10.60">
    <property type="entry name" value="Homeodomain-like"/>
    <property type="match status" value="2"/>
</dbReference>
<sequence length="293" mass="33842">MRERVSENCVNTTSFKEEVEFSRETPHSVRVKRFFTDDSVTLHYAPTIEIIIVTDVEGEVIVGQSHHCFLPRDVVIIPPYYTHSTKCRKGSGKLINLKISMEDLKAFVNIPALIEWENASISGVFYAAELYDEMSTIVRRLIEKDDNIFERMHCMLDIAEILIRVNQKAGLEQKRQEQKKDARIYQLIQWTYTHYGERISVDEVARQVNMSKGYFCKFFKSISGITYITFLNQVRIEKATDLLKAGYNVTECAMACGFESISYFVQMFKRNLGCTPGQFLAAIYTQNDNITIE</sequence>
<evidence type="ECO:0000313" key="6">
    <source>
        <dbReference type="Proteomes" id="UP000886884"/>
    </source>
</evidence>
<keyword evidence="3" id="KW-0804">Transcription</keyword>
<evidence type="ECO:0000256" key="1">
    <source>
        <dbReference type="ARBA" id="ARBA00023015"/>
    </source>
</evidence>
<dbReference type="PROSITE" id="PS01124">
    <property type="entry name" value="HTH_ARAC_FAMILY_2"/>
    <property type="match status" value="1"/>
</dbReference>
<organism evidence="5 6">
    <name type="scientific">Candidatus Ornithocaccomicrobium faecavium</name>
    <dbReference type="NCBI Taxonomy" id="2840890"/>
    <lineage>
        <taxon>Bacteria</taxon>
        <taxon>Bacillati</taxon>
        <taxon>Bacillota</taxon>
        <taxon>Clostridia</taxon>
        <taxon>Candidatus Ornithocaccomicrobium</taxon>
    </lineage>
</organism>
<dbReference type="PRINTS" id="PR00032">
    <property type="entry name" value="HTHARAC"/>
</dbReference>
<name>A0A9D1P518_9FIRM</name>
<evidence type="ECO:0000256" key="2">
    <source>
        <dbReference type="ARBA" id="ARBA00023125"/>
    </source>
</evidence>
<gene>
    <name evidence="5" type="ORF">IAA64_01305</name>
</gene>
<evidence type="ECO:0000259" key="4">
    <source>
        <dbReference type="PROSITE" id="PS01124"/>
    </source>
</evidence>
<dbReference type="GO" id="GO:0043565">
    <property type="term" value="F:sequence-specific DNA binding"/>
    <property type="evidence" value="ECO:0007669"/>
    <property type="project" value="InterPro"/>
</dbReference>
<accession>A0A9D1P518</accession>
<keyword evidence="1" id="KW-0805">Transcription regulation</keyword>
<dbReference type="Pfam" id="PF12833">
    <property type="entry name" value="HTH_18"/>
    <property type="match status" value="1"/>
</dbReference>